<feature type="compositionally biased region" description="Low complexity" evidence="2">
    <location>
        <begin position="296"/>
        <end position="340"/>
    </location>
</feature>
<protein>
    <recommendedName>
        <fullName evidence="6">Zinc-ribbon domain-containing protein</fullName>
    </recommendedName>
</protein>
<evidence type="ECO:0000256" key="2">
    <source>
        <dbReference type="SAM" id="MobiDB-lite"/>
    </source>
</evidence>
<proteinExistence type="predicted"/>
<feature type="region of interest" description="Disordered" evidence="2">
    <location>
        <begin position="284"/>
        <end position="346"/>
    </location>
</feature>
<feature type="region of interest" description="Disordered" evidence="2">
    <location>
        <begin position="136"/>
        <end position="177"/>
    </location>
</feature>
<evidence type="ECO:0000256" key="3">
    <source>
        <dbReference type="SAM" id="Phobius"/>
    </source>
</evidence>
<keyword evidence="1" id="KW-0175">Coiled coil</keyword>
<dbReference type="OrthoDB" id="9004488at2"/>
<evidence type="ECO:0000256" key="1">
    <source>
        <dbReference type="SAM" id="Coils"/>
    </source>
</evidence>
<feature type="coiled-coil region" evidence="1">
    <location>
        <begin position="213"/>
        <end position="240"/>
    </location>
</feature>
<keyword evidence="5" id="KW-1185">Reference proteome</keyword>
<dbReference type="EMBL" id="FMYQ01000002">
    <property type="protein sequence ID" value="SDB92378.1"/>
    <property type="molecule type" value="Genomic_DNA"/>
</dbReference>
<dbReference type="RefSeq" id="WP_143189173.1">
    <property type="nucleotide sequence ID" value="NZ_FMYQ01000002.1"/>
</dbReference>
<accession>A0A1G6HE54</accession>
<organism evidence="4 5">
    <name type="scientific">Paraburkholderia lycopersici</name>
    <dbReference type="NCBI Taxonomy" id="416944"/>
    <lineage>
        <taxon>Bacteria</taxon>
        <taxon>Pseudomonadati</taxon>
        <taxon>Pseudomonadota</taxon>
        <taxon>Betaproteobacteria</taxon>
        <taxon>Burkholderiales</taxon>
        <taxon>Burkholderiaceae</taxon>
        <taxon>Paraburkholderia</taxon>
    </lineage>
</organism>
<sequence>MSAQITRDQSIPIPCKRCGGLLYQYADLCPYCGADHPLGAVARTGPKATFRALGSTAAAPPSPAAAKVSPAGTSTFDHRSVKADYQHNYQLEHGWLFWRTGRGTFTKGILLVCVLLAITYAAYLLPGQIRRQESAIDEQSTHSSGGSVSFYTARPQPDLTPQSADTGPQSTTPKPYAVPHFKDVADSLRAARASLAGNNLSEAKAAGNAALAHDAENEDAREIQRDIAAHEQRRDSALQIADQCARQNAWACVQQRASEALAIDSSSPHAQSLMERAILATAWTPRGSPNSQRGGAQAAAPAPLPSATNTTNAPANAYASARAEPVNPPATASTPTPASSGSNVDAEERAILQFGWKHASPAAATH</sequence>
<keyword evidence="3" id="KW-0812">Transmembrane</keyword>
<evidence type="ECO:0000313" key="4">
    <source>
        <dbReference type="EMBL" id="SDB92378.1"/>
    </source>
</evidence>
<keyword evidence="3" id="KW-0472">Membrane</keyword>
<feature type="transmembrane region" description="Helical" evidence="3">
    <location>
        <begin position="108"/>
        <end position="125"/>
    </location>
</feature>
<dbReference type="AlphaFoldDB" id="A0A1G6HE54"/>
<keyword evidence="3" id="KW-1133">Transmembrane helix</keyword>
<name>A0A1G6HE54_9BURK</name>
<dbReference type="Proteomes" id="UP000198908">
    <property type="component" value="Unassembled WGS sequence"/>
</dbReference>
<feature type="compositionally biased region" description="Polar residues" evidence="2">
    <location>
        <begin position="137"/>
        <end position="150"/>
    </location>
</feature>
<evidence type="ECO:0008006" key="6">
    <source>
        <dbReference type="Google" id="ProtNLM"/>
    </source>
</evidence>
<evidence type="ECO:0000313" key="5">
    <source>
        <dbReference type="Proteomes" id="UP000198908"/>
    </source>
</evidence>
<reference evidence="5" key="1">
    <citation type="submission" date="2016-09" db="EMBL/GenBank/DDBJ databases">
        <authorList>
            <person name="Varghese N."/>
            <person name="Submissions S."/>
        </authorList>
    </citation>
    <scope>NUCLEOTIDE SEQUENCE [LARGE SCALE GENOMIC DNA]</scope>
    <source>
        <strain evidence="5">TNe-862</strain>
    </source>
</reference>
<gene>
    <name evidence="4" type="ORF">SAMN05421548_102211</name>
</gene>
<feature type="compositionally biased region" description="Polar residues" evidence="2">
    <location>
        <begin position="159"/>
        <end position="173"/>
    </location>
</feature>